<comment type="subcellular location">
    <subcellularLocation>
        <location evidence="1">Membrane</location>
    </subcellularLocation>
</comment>
<dbReference type="InParanoid" id="G0QL51"/>
<dbReference type="Gene3D" id="1.20.120.1760">
    <property type="match status" value="1"/>
</dbReference>
<sequence length="258" mass="30873">MVTFIGFLFIISQYILMMFFDLSMQKELPSWVFLFASISVFIYQTLDALDGKQARRTNPSSPLGQLFDHGCDCFSVPFFILGSAQAASIDSQNVFNFKYFSIIKEKKKRFFICCQLYNLLFLLLIGMNIIPKFWKLNLGIQELQKDNQLLLLCIFQLFQKDKNFGVFQLEIYCLKHLQIYGIQKTMRIQKFMCLQFILYQEQALQYQQLVQQIHYQEVKLKGKLKQYYNGYRYYFYFLQNICFQKNLKMVNYIKNIQV</sequence>
<dbReference type="Proteomes" id="UP000008983">
    <property type="component" value="Unassembled WGS sequence"/>
</dbReference>
<dbReference type="AlphaFoldDB" id="G0QL51"/>
<evidence type="ECO:0000256" key="4">
    <source>
        <dbReference type="ARBA" id="ARBA00023136"/>
    </source>
</evidence>
<dbReference type="GO" id="GO:0008654">
    <property type="term" value="P:phospholipid biosynthetic process"/>
    <property type="evidence" value="ECO:0007669"/>
    <property type="project" value="InterPro"/>
</dbReference>
<evidence type="ECO:0000256" key="5">
    <source>
        <dbReference type="RuleBase" id="RU003750"/>
    </source>
</evidence>
<dbReference type="eggNOG" id="KOG2877">
    <property type="taxonomic scope" value="Eukaryota"/>
</dbReference>
<dbReference type="PANTHER" id="PTHR10414:SF37">
    <property type="entry name" value="BB IN A BOXCAR, ISOFORM C"/>
    <property type="match status" value="1"/>
</dbReference>
<keyword evidence="4 6" id="KW-0472">Membrane</keyword>
<accession>G0QL51</accession>
<keyword evidence="8" id="KW-1185">Reference proteome</keyword>
<feature type="transmembrane region" description="Helical" evidence="6">
    <location>
        <begin position="110"/>
        <end position="130"/>
    </location>
</feature>
<evidence type="ECO:0000256" key="1">
    <source>
        <dbReference type="ARBA" id="ARBA00004370"/>
    </source>
</evidence>
<evidence type="ECO:0000256" key="2">
    <source>
        <dbReference type="ARBA" id="ARBA00010441"/>
    </source>
</evidence>
<dbReference type="GO" id="GO:0016780">
    <property type="term" value="F:phosphotransferase activity, for other substituted phosphate groups"/>
    <property type="evidence" value="ECO:0007669"/>
    <property type="project" value="InterPro"/>
</dbReference>
<dbReference type="InterPro" id="IPR048254">
    <property type="entry name" value="CDP_ALCOHOL_P_TRANSF_CS"/>
</dbReference>
<dbReference type="OrthoDB" id="196717at2759"/>
<gene>
    <name evidence="7" type="ORF">IMG5_025610</name>
</gene>
<evidence type="ECO:0008006" key="9">
    <source>
        <dbReference type="Google" id="ProtNLM"/>
    </source>
</evidence>
<feature type="transmembrane region" description="Helical" evidence="6">
    <location>
        <begin position="28"/>
        <end position="46"/>
    </location>
</feature>
<dbReference type="InterPro" id="IPR014472">
    <property type="entry name" value="CHOPT"/>
</dbReference>
<keyword evidence="3 5" id="KW-0808">Transferase</keyword>
<dbReference type="PANTHER" id="PTHR10414">
    <property type="entry name" value="ETHANOLAMINEPHOSPHOTRANSFERASE"/>
    <property type="match status" value="1"/>
</dbReference>
<dbReference type="Pfam" id="PF01066">
    <property type="entry name" value="CDP-OH_P_transf"/>
    <property type="match status" value="1"/>
</dbReference>
<dbReference type="InterPro" id="IPR000462">
    <property type="entry name" value="CDP-OH_P_trans"/>
</dbReference>
<feature type="transmembrane region" description="Helical" evidence="6">
    <location>
        <begin position="5"/>
        <end position="22"/>
    </location>
</feature>
<dbReference type="GO" id="GO:0016020">
    <property type="term" value="C:membrane"/>
    <property type="evidence" value="ECO:0007669"/>
    <property type="project" value="UniProtKB-SubCell"/>
</dbReference>
<dbReference type="EMBL" id="GL983216">
    <property type="protein sequence ID" value="EGR34051.1"/>
    <property type="molecule type" value="Genomic_DNA"/>
</dbReference>
<name>G0QL51_ICHMU</name>
<dbReference type="PROSITE" id="PS00379">
    <property type="entry name" value="CDP_ALCOHOL_P_TRANSF"/>
    <property type="match status" value="1"/>
</dbReference>
<dbReference type="InterPro" id="IPR043130">
    <property type="entry name" value="CDP-OH_PTrfase_TM_dom"/>
</dbReference>
<evidence type="ECO:0000313" key="8">
    <source>
        <dbReference type="Proteomes" id="UP000008983"/>
    </source>
</evidence>
<organism evidence="7 8">
    <name type="scientific">Ichthyophthirius multifiliis</name>
    <name type="common">White spot disease agent</name>
    <name type="synonym">Ich</name>
    <dbReference type="NCBI Taxonomy" id="5932"/>
    <lineage>
        <taxon>Eukaryota</taxon>
        <taxon>Sar</taxon>
        <taxon>Alveolata</taxon>
        <taxon>Ciliophora</taxon>
        <taxon>Intramacronucleata</taxon>
        <taxon>Oligohymenophorea</taxon>
        <taxon>Hymenostomatida</taxon>
        <taxon>Ophryoglenina</taxon>
        <taxon>Ichthyophthirius</taxon>
    </lineage>
</organism>
<keyword evidence="6" id="KW-1133">Transmembrane helix</keyword>
<evidence type="ECO:0000256" key="3">
    <source>
        <dbReference type="ARBA" id="ARBA00022679"/>
    </source>
</evidence>
<protein>
    <recommendedName>
        <fullName evidence="9">Ethanolaminephosphotransferase</fullName>
    </recommendedName>
</protein>
<dbReference type="RefSeq" id="XP_004039355.1">
    <property type="nucleotide sequence ID" value="XM_004039307.1"/>
</dbReference>
<dbReference type="GeneID" id="14910241"/>
<dbReference type="STRING" id="857967.G0QL51"/>
<reference evidence="7 8" key="1">
    <citation type="submission" date="2011-07" db="EMBL/GenBank/DDBJ databases">
        <authorList>
            <person name="Coyne R."/>
            <person name="Brami D."/>
            <person name="Johnson J."/>
            <person name="Hostetler J."/>
            <person name="Hannick L."/>
            <person name="Clark T."/>
            <person name="Cassidy-Hanley D."/>
            <person name="Inman J."/>
        </authorList>
    </citation>
    <scope>NUCLEOTIDE SEQUENCE [LARGE SCALE GENOMIC DNA]</scope>
    <source>
        <strain evidence="7 8">G5</strain>
    </source>
</reference>
<keyword evidence="6" id="KW-0812">Transmembrane</keyword>
<comment type="similarity">
    <text evidence="2 5">Belongs to the CDP-alcohol phosphatidyltransferase class-I family.</text>
</comment>
<evidence type="ECO:0000313" key="7">
    <source>
        <dbReference type="EMBL" id="EGR34051.1"/>
    </source>
</evidence>
<evidence type="ECO:0000256" key="6">
    <source>
        <dbReference type="SAM" id="Phobius"/>
    </source>
</evidence>
<proteinExistence type="inferred from homology"/>